<dbReference type="InterPro" id="IPR017813">
    <property type="entry name" value="Mycothiol_AcTrfase"/>
</dbReference>
<evidence type="ECO:0000313" key="7">
    <source>
        <dbReference type="Proteomes" id="UP000035199"/>
    </source>
</evidence>
<keyword evidence="1 6" id="KW-0808">Transferase</keyword>
<evidence type="ECO:0000256" key="4">
    <source>
        <dbReference type="NCBIfam" id="TIGR03448"/>
    </source>
</evidence>
<keyword evidence="7" id="KW-1185">Reference proteome</keyword>
<dbReference type="PROSITE" id="PS51186">
    <property type="entry name" value="GNAT"/>
    <property type="match status" value="1"/>
</dbReference>
<dbReference type="GO" id="GO:0010125">
    <property type="term" value="P:mycothiol biosynthetic process"/>
    <property type="evidence" value="ECO:0007669"/>
    <property type="project" value="UniProtKB-UniRule"/>
</dbReference>
<name>A0A0G3H6W6_9CORY</name>
<reference evidence="6 7" key="1">
    <citation type="journal article" date="2015" name="Genome Announc.">
        <title>Complete Genome Sequence of the Type Strain Corynebacterium mustelae DSM 45274, Isolated from Various Tissues of a Male Ferret with Lethal Sepsis.</title>
        <authorList>
            <person name="Ruckert C."/>
            <person name="Eimer J."/>
            <person name="Winkler A."/>
            <person name="Tauch A."/>
        </authorList>
    </citation>
    <scope>NUCLEOTIDE SEQUENCE [LARGE SCALE GENOMIC DNA]</scope>
    <source>
        <strain evidence="6 7">DSM 45274</strain>
    </source>
</reference>
<dbReference type="CDD" id="cd04301">
    <property type="entry name" value="NAT_SF"/>
    <property type="match status" value="1"/>
</dbReference>
<organism evidence="6 7">
    <name type="scientific">Corynebacterium mustelae</name>
    <dbReference type="NCBI Taxonomy" id="571915"/>
    <lineage>
        <taxon>Bacteria</taxon>
        <taxon>Bacillati</taxon>
        <taxon>Actinomycetota</taxon>
        <taxon>Actinomycetes</taxon>
        <taxon>Mycobacteriales</taxon>
        <taxon>Corynebacteriaceae</taxon>
        <taxon>Corynebacterium</taxon>
    </lineage>
</organism>
<dbReference type="GO" id="GO:0035447">
    <property type="term" value="F:mycothiol synthase activity"/>
    <property type="evidence" value="ECO:0007669"/>
    <property type="project" value="UniProtKB-UniRule"/>
</dbReference>
<evidence type="ECO:0000256" key="1">
    <source>
        <dbReference type="ARBA" id="ARBA00022679"/>
    </source>
</evidence>
<evidence type="ECO:0000259" key="5">
    <source>
        <dbReference type="PROSITE" id="PS51186"/>
    </source>
</evidence>
<gene>
    <name evidence="6" type="primary">mshD</name>
    <name evidence="6" type="ORF">CMUST_12905</name>
</gene>
<dbReference type="NCBIfam" id="TIGR03448">
    <property type="entry name" value="mycothiol_MshD"/>
    <property type="match status" value="1"/>
</dbReference>
<reference evidence="7" key="2">
    <citation type="submission" date="2015-05" db="EMBL/GenBank/DDBJ databases">
        <title>Complete genome sequence of Corynebacterium mustelae DSM 45274, isolated from various tissues of a male ferret with lethal sepsis.</title>
        <authorList>
            <person name="Ruckert C."/>
            <person name="Albersmeier A."/>
            <person name="Winkler A."/>
            <person name="Tauch A."/>
        </authorList>
    </citation>
    <scope>NUCLEOTIDE SEQUENCE [LARGE SCALE GENOMIC DNA]</scope>
    <source>
        <strain evidence="7">DSM 45274</strain>
    </source>
</reference>
<dbReference type="Proteomes" id="UP000035199">
    <property type="component" value="Chromosome"/>
</dbReference>
<dbReference type="OrthoDB" id="3208058at2"/>
<dbReference type="STRING" id="571915.CMUST_12905"/>
<evidence type="ECO:0000256" key="2">
    <source>
        <dbReference type="ARBA" id="ARBA00022737"/>
    </source>
</evidence>
<keyword evidence="3 6" id="KW-0012">Acyltransferase</keyword>
<dbReference type="InterPro" id="IPR016181">
    <property type="entry name" value="Acyl_CoA_acyltransferase"/>
</dbReference>
<dbReference type="EC" id="2.3.1.189" evidence="4"/>
<feature type="domain" description="N-acetyltransferase" evidence="5">
    <location>
        <begin position="142"/>
        <end position="292"/>
    </location>
</feature>
<dbReference type="AlphaFoldDB" id="A0A0G3H6W6"/>
<evidence type="ECO:0000313" key="6">
    <source>
        <dbReference type="EMBL" id="AKK06877.1"/>
    </source>
</evidence>
<dbReference type="InterPro" id="IPR000182">
    <property type="entry name" value="GNAT_dom"/>
</dbReference>
<dbReference type="EMBL" id="CP011542">
    <property type="protein sequence ID" value="AKK06877.1"/>
    <property type="molecule type" value="Genomic_DNA"/>
</dbReference>
<dbReference type="KEGG" id="cmv:CMUST_12905"/>
<dbReference type="Gene3D" id="3.40.630.30">
    <property type="match status" value="1"/>
</dbReference>
<keyword evidence="2" id="KW-0677">Repeat</keyword>
<proteinExistence type="predicted"/>
<dbReference type="Pfam" id="PF00583">
    <property type="entry name" value="Acetyltransf_1"/>
    <property type="match status" value="1"/>
</dbReference>
<evidence type="ECO:0000256" key="3">
    <source>
        <dbReference type="ARBA" id="ARBA00023315"/>
    </source>
</evidence>
<dbReference type="PATRIC" id="fig|571915.4.peg.2764"/>
<accession>A0A0G3H6W6</accession>
<protein>
    <recommendedName>
        <fullName evidence="4">Mycothiol synthase</fullName>
        <ecNumber evidence="4">2.3.1.189</ecNumber>
    </recommendedName>
</protein>
<dbReference type="SUPFAM" id="SSF55729">
    <property type="entry name" value="Acyl-CoA N-acyltransferases (Nat)"/>
    <property type="match status" value="1"/>
</dbReference>
<sequence>MGQLPPPLYDATKKLLEAAQDHDGISPLSEQFLRGLTDPSRGHTHALLFRHTVSEPAQFGTIIGIATSDGTTLEMVVHPDFRRCKGATALKTAFPTTPVWAHGDLTEAQQFAQALGLNPTRQLLVMAADITPHQVPPLPSGLTLLTATEAVEQFGQRHFDNQWLIANNQAFSWHPEQGDWDHNRLEAARNTDWYRPEDVLTLWDNDIMLGFHWMKRHGELAEGAEAEVYVIGLADAGRGRGLGSILLSAGINHLYDEGARRVILYVESDNTPAIVAYEALGFTTVERHVLYT</sequence>